<sequence>MNLLEAKIYYDGSNWIAIPHTERPYRRRRPRDRPEKSEELQKFERRFTKVKGGRAKRKAKLLQEFAPMFKDEDEAVNFVEQHFDRLSRNRWERYKRMIRRGYSYRWNYFCTFTYDSEKHTEETFRKKLMNTLYHFSSRRGWRYIGAWERGELNERLHFHALVYIPDGQMPGVLEEYEDYSTKRRRREKSIQNGFFNERFGRSDFSAVNNIYEVGDSIKYMLKYISKNDEKVVYSRGMKTYFISDILDEDILCPMGDEEQGFKYILASDFTCIKDGEIIGKVSPEVIEQMPRAN</sequence>
<dbReference type="AlphaFoldDB" id="A0A9D1MIX3"/>
<dbReference type="Pfam" id="PF23343">
    <property type="entry name" value="REP_ORF2-G2P"/>
    <property type="match status" value="1"/>
</dbReference>
<accession>A0A9D1MIX3</accession>
<evidence type="ECO:0000259" key="1">
    <source>
        <dbReference type="Pfam" id="PF23343"/>
    </source>
</evidence>
<name>A0A9D1MIX3_9FIRM</name>
<proteinExistence type="predicted"/>
<dbReference type="InterPro" id="IPR056906">
    <property type="entry name" value="ORF2/G2P_dom"/>
</dbReference>
<evidence type="ECO:0000313" key="2">
    <source>
        <dbReference type="EMBL" id="HIU61142.1"/>
    </source>
</evidence>
<feature type="domain" description="Replication-associated protein ORF2/G2P" evidence="1">
    <location>
        <begin position="107"/>
        <end position="227"/>
    </location>
</feature>
<comment type="caution">
    <text evidence="2">The sequence shown here is derived from an EMBL/GenBank/DDBJ whole genome shotgun (WGS) entry which is preliminary data.</text>
</comment>
<organism evidence="2 3">
    <name type="scientific">Candidatus Coproplasma excrementigallinarum</name>
    <dbReference type="NCBI Taxonomy" id="2840747"/>
    <lineage>
        <taxon>Bacteria</taxon>
        <taxon>Bacillati</taxon>
        <taxon>Bacillota</taxon>
        <taxon>Clostridia</taxon>
        <taxon>Eubacteriales</taxon>
        <taxon>Candidatus Coproplasma</taxon>
    </lineage>
</organism>
<evidence type="ECO:0000313" key="3">
    <source>
        <dbReference type="Proteomes" id="UP000824110"/>
    </source>
</evidence>
<dbReference type="Proteomes" id="UP000824110">
    <property type="component" value="Unassembled WGS sequence"/>
</dbReference>
<reference evidence="2" key="2">
    <citation type="journal article" date="2021" name="PeerJ">
        <title>Extensive microbial diversity within the chicken gut microbiome revealed by metagenomics and culture.</title>
        <authorList>
            <person name="Gilroy R."/>
            <person name="Ravi A."/>
            <person name="Getino M."/>
            <person name="Pursley I."/>
            <person name="Horton D.L."/>
            <person name="Alikhan N.F."/>
            <person name="Baker D."/>
            <person name="Gharbi K."/>
            <person name="Hall N."/>
            <person name="Watson M."/>
            <person name="Adriaenssens E.M."/>
            <person name="Foster-Nyarko E."/>
            <person name="Jarju S."/>
            <person name="Secka A."/>
            <person name="Antonio M."/>
            <person name="Oren A."/>
            <person name="Chaudhuri R.R."/>
            <person name="La Ragione R."/>
            <person name="Hildebrand F."/>
            <person name="Pallen M.J."/>
        </authorList>
    </citation>
    <scope>NUCLEOTIDE SEQUENCE</scope>
    <source>
        <strain evidence="2">CHK195-12923</strain>
    </source>
</reference>
<dbReference type="EMBL" id="DVNE01000007">
    <property type="protein sequence ID" value="HIU61142.1"/>
    <property type="molecule type" value="Genomic_DNA"/>
</dbReference>
<reference evidence="2" key="1">
    <citation type="submission" date="2020-10" db="EMBL/GenBank/DDBJ databases">
        <authorList>
            <person name="Gilroy R."/>
        </authorList>
    </citation>
    <scope>NUCLEOTIDE SEQUENCE</scope>
    <source>
        <strain evidence="2">CHK195-12923</strain>
    </source>
</reference>
<gene>
    <name evidence="2" type="ORF">IAB69_00635</name>
</gene>
<protein>
    <recommendedName>
        <fullName evidence="1">Replication-associated protein ORF2/G2P domain-containing protein</fullName>
    </recommendedName>
</protein>